<dbReference type="Pfam" id="PF12838">
    <property type="entry name" value="Fer4_7"/>
    <property type="match status" value="1"/>
</dbReference>
<evidence type="ECO:0000313" key="10">
    <source>
        <dbReference type="EMBL" id="AEC01759.1"/>
    </source>
</evidence>
<dbReference type="KEGG" id="scc:Spico_0531"/>
<dbReference type="RefSeq" id="WP_013739155.1">
    <property type="nucleotide sequence ID" value="NC_015436.1"/>
</dbReference>
<reference evidence="11" key="1">
    <citation type="submission" date="2011-04" db="EMBL/GenBank/DDBJ databases">
        <title>The complete genome of Spirochaeta coccoides DSM 17374.</title>
        <authorList>
            <person name="Lucas S."/>
            <person name="Copeland A."/>
            <person name="Lapidus A."/>
            <person name="Bruce D."/>
            <person name="Goodwin L."/>
            <person name="Pitluck S."/>
            <person name="Peters L."/>
            <person name="Kyrpides N."/>
            <person name="Mavromatis K."/>
            <person name="Pagani I."/>
            <person name="Ivanova N."/>
            <person name="Ovchinnikova G."/>
            <person name="Lu M."/>
            <person name="Detter J.C."/>
            <person name="Tapia R."/>
            <person name="Han C."/>
            <person name="Land M."/>
            <person name="Hauser L."/>
            <person name="Markowitz V."/>
            <person name="Cheng J.-F."/>
            <person name="Hugenholtz P."/>
            <person name="Woyke T."/>
            <person name="Wu D."/>
            <person name="Spring S."/>
            <person name="Schroeder M."/>
            <person name="Brambilla E."/>
            <person name="Klenk H.-P."/>
            <person name="Eisen J.A."/>
        </authorList>
    </citation>
    <scope>NUCLEOTIDE SEQUENCE [LARGE SCALE GENOMIC DNA]</scope>
    <source>
        <strain evidence="11">ATCC BAA-1237 / DSM 17374 / SPN1</strain>
    </source>
</reference>
<dbReference type="GO" id="GO:0005886">
    <property type="term" value="C:plasma membrane"/>
    <property type="evidence" value="ECO:0007669"/>
    <property type="project" value="UniProtKB-SubCell"/>
</dbReference>
<reference evidence="10 11" key="2">
    <citation type="journal article" date="2012" name="Stand. Genomic Sci.">
        <title>Complete genome sequence of the termite hindgut bacterium Spirochaeta coccoides type strain (SPN1(T)), reclassification in the genus Sphaerochaeta as Sphaerochaeta coccoides comb. nov. and emendations of the family Spirochaetaceae and the genus Sphaerochaeta.</title>
        <authorList>
            <person name="Abt B."/>
            <person name="Han C."/>
            <person name="Scheuner C."/>
            <person name="Lu M."/>
            <person name="Lapidus A."/>
            <person name="Nolan M."/>
            <person name="Lucas S."/>
            <person name="Hammon N."/>
            <person name="Deshpande S."/>
            <person name="Cheng J.F."/>
            <person name="Tapia R."/>
            <person name="Goodwin L.A."/>
            <person name="Pitluck S."/>
            <person name="Liolios K."/>
            <person name="Pagani I."/>
            <person name="Ivanova N."/>
            <person name="Mavromatis K."/>
            <person name="Mikhailova N."/>
            <person name="Huntemann M."/>
            <person name="Pati A."/>
            <person name="Chen A."/>
            <person name="Palaniappan K."/>
            <person name="Land M."/>
            <person name="Hauser L."/>
            <person name="Brambilla E.M."/>
            <person name="Rohde M."/>
            <person name="Spring S."/>
            <person name="Gronow S."/>
            <person name="Goker M."/>
            <person name="Woyke T."/>
            <person name="Bristow J."/>
            <person name="Eisen J.A."/>
            <person name="Markowitz V."/>
            <person name="Hugenholtz P."/>
            <person name="Kyrpides N.C."/>
            <person name="Klenk H.P."/>
            <person name="Detter J.C."/>
        </authorList>
    </citation>
    <scope>NUCLEOTIDE SEQUENCE [LARGE SCALE GENOMIC DNA]</scope>
    <source>
        <strain evidence="11">ATCC BAA-1237 / DSM 17374 / SPN1</strain>
    </source>
</reference>
<keyword evidence="8" id="KW-0997">Cell inner membrane</keyword>
<feature type="binding site" evidence="8">
    <location>
        <position position="411"/>
    </location>
    <ligand>
        <name>[4Fe-4S] cluster</name>
        <dbReference type="ChEBI" id="CHEBI:49883"/>
        <label>2</label>
    </ligand>
</feature>
<dbReference type="Gene3D" id="3.40.50.11540">
    <property type="entry name" value="NADH-ubiquinone oxidoreductase 51kDa subunit"/>
    <property type="match status" value="1"/>
</dbReference>
<dbReference type="GO" id="GO:0051539">
    <property type="term" value="F:4 iron, 4 sulfur cluster binding"/>
    <property type="evidence" value="ECO:0007669"/>
    <property type="project" value="UniProtKB-KW"/>
</dbReference>
<dbReference type="Proteomes" id="UP000007939">
    <property type="component" value="Chromosome"/>
</dbReference>
<dbReference type="SUPFAM" id="SSF46548">
    <property type="entry name" value="alpha-helical ferredoxin"/>
    <property type="match status" value="1"/>
</dbReference>
<proteinExistence type="inferred from homology"/>
<dbReference type="Pfam" id="PF01512">
    <property type="entry name" value="Complex1_51K"/>
    <property type="match status" value="1"/>
</dbReference>
<evidence type="ECO:0000256" key="7">
    <source>
        <dbReference type="ARBA" id="ARBA00023014"/>
    </source>
</evidence>
<dbReference type="InterPro" id="IPR019554">
    <property type="entry name" value="Soluble_ligand-bd"/>
</dbReference>
<comment type="cofactor">
    <cofactor evidence="8">
        <name>[4Fe-4S] cluster</name>
        <dbReference type="ChEBI" id="CHEBI:49883"/>
    </cofactor>
    <text evidence="8">Binds 2 [4Fe-4S] clusters per subunit.</text>
</comment>
<keyword evidence="11" id="KW-1185">Reference proteome</keyword>
<evidence type="ECO:0000256" key="3">
    <source>
        <dbReference type="ARBA" id="ARBA00022723"/>
    </source>
</evidence>
<dbReference type="InterPro" id="IPR011538">
    <property type="entry name" value="Nuo51_FMN-bd"/>
</dbReference>
<dbReference type="PANTHER" id="PTHR43034">
    <property type="entry name" value="ION-TRANSLOCATING OXIDOREDUCTASE COMPLEX SUBUNIT C"/>
    <property type="match status" value="1"/>
</dbReference>
<dbReference type="InterPro" id="IPR026902">
    <property type="entry name" value="RnfC_N"/>
</dbReference>
<name>F4GJB9_PARC1</name>
<evidence type="ECO:0000256" key="5">
    <source>
        <dbReference type="ARBA" id="ARBA00022982"/>
    </source>
</evidence>
<feature type="binding site" evidence="8">
    <location>
        <position position="369"/>
    </location>
    <ligand>
        <name>[4Fe-4S] cluster</name>
        <dbReference type="ChEBI" id="CHEBI:49883"/>
        <label>1</label>
    </ligand>
</feature>
<keyword evidence="3 8" id="KW-0479">Metal-binding</keyword>
<dbReference type="EC" id="7.-.-.-" evidence="8"/>
<keyword evidence="5 8" id="KW-0249">Electron transport</keyword>
<dbReference type="InterPro" id="IPR010208">
    <property type="entry name" value="Ion_transpt_RnfC/RsxC"/>
</dbReference>
<evidence type="ECO:0000256" key="1">
    <source>
        <dbReference type="ARBA" id="ARBA00022448"/>
    </source>
</evidence>
<feature type="binding site" evidence="8">
    <location>
        <position position="379"/>
    </location>
    <ligand>
        <name>[4Fe-4S] cluster</name>
        <dbReference type="ChEBI" id="CHEBI:49883"/>
        <label>2</label>
    </ligand>
</feature>
<keyword evidence="4 8" id="KW-0677">Repeat</keyword>
<dbReference type="GO" id="GO:0046872">
    <property type="term" value="F:metal ion binding"/>
    <property type="evidence" value="ECO:0007669"/>
    <property type="project" value="UniProtKB-KW"/>
</dbReference>
<feature type="binding site" evidence="8">
    <location>
        <position position="418"/>
    </location>
    <ligand>
        <name>[4Fe-4S] cluster</name>
        <dbReference type="ChEBI" id="CHEBI:49883"/>
        <label>1</label>
    </ligand>
</feature>
<dbReference type="STRING" id="760011.Spico_0531"/>
<dbReference type="Pfam" id="PF10531">
    <property type="entry name" value="SLBB"/>
    <property type="match status" value="1"/>
</dbReference>
<comment type="subcellular location">
    <subcellularLocation>
        <location evidence="8">Cell inner membrane</location>
        <topology evidence="8">Peripheral membrane protein</topology>
    </subcellularLocation>
</comment>
<dbReference type="NCBIfam" id="TIGR01945">
    <property type="entry name" value="rnfC"/>
    <property type="match status" value="1"/>
</dbReference>
<keyword evidence="8" id="KW-1003">Cell membrane</keyword>
<gene>
    <name evidence="8" type="primary">rnfC</name>
    <name evidence="10" type="ordered locus">Spico_0531</name>
</gene>
<evidence type="ECO:0000259" key="9">
    <source>
        <dbReference type="PROSITE" id="PS51379"/>
    </source>
</evidence>
<keyword evidence="8" id="KW-1278">Translocase</keyword>
<comment type="similarity">
    <text evidence="8">Belongs to the 4Fe4S bacterial-type ferredoxin family. RnfC subfamily.</text>
</comment>
<dbReference type="InterPro" id="IPR017896">
    <property type="entry name" value="4Fe4S_Fe-S-bd"/>
</dbReference>
<keyword evidence="2 8" id="KW-0004">4Fe-4S</keyword>
<dbReference type="InterPro" id="IPR017900">
    <property type="entry name" value="4Fe4S_Fe_S_CS"/>
</dbReference>
<feature type="binding site" evidence="8">
    <location>
        <position position="372"/>
    </location>
    <ligand>
        <name>[4Fe-4S] cluster</name>
        <dbReference type="ChEBI" id="CHEBI:49883"/>
        <label>1</label>
    </ligand>
</feature>
<comment type="subunit">
    <text evidence="8">The complex is composed of six subunits: RnfA, RnfB, RnfC, RnfD, RnfE and RnfG.</text>
</comment>
<dbReference type="NCBIfam" id="NF003454">
    <property type="entry name" value="PRK05035.1"/>
    <property type="match status" value="1"/>
</dbReference>
<dbReference type="OrthoDB" id="9767754at2"/>
<protein>
    <recommendedName>
        <fullName evidence="8">Ion-translocating oxidoreductase complex subunit C</fullName>
        <ecNumber evidence="8">7.-.-.-</ecNumber>
    </recommendedName>
    <alternativeName>
        <fullName evidence="8">Rnf electron transport complex subunit C</fullName>
    </alternativeName>
</protein>
<sequence length="438" mass="46126">MIRSVTFRRGGVHPVDSKSFSVNVAITRMPMPSELVIPLGAHIGAPSTCLVKAGDRVVRGQKIGQSTGNVSTNVHSSATGEVRAIREIHLFNGAVCQAVVIAPDAIQPDMDGTAASTAPEWKTLTPAELSALIHEMGVVGAGGAAFPTHVKLAVPPGRRLDALIINGSECEPYVTADHRLMLEHADELLEGIAILKRILSPPAVYIGIEKNKMDAVTLLQDKISAQGLAITVCPLQTKYPEGDEKILINAILGREIPQGKLPIDAGAIVTNVSTVYAIRQGCACKMPFIDRVITVTGECIARPANLLVPIGVKVRDVVEYCGGYSSTPGKLITGGPMMGFEVDEDAPVTKGMDGIVALPSVPVRPTTPCISCGRCLDACPVGLSPTTMFKLIASGNIKAALGLNLMDCRECGACAYVCPAHIPLAAGFSWGKKMRRTV</sequence>
<dbReference type="SUPFAM" id="SSF142984">
    <property type="entry name" value="Nqo1 middle domain-like"/>
    <property type="match status" value="1"/>
</dbReference>
<dbReference type="Pfam" id="PF13375">
    <property type="entry name" value="RnfC_N"/>
    <property type="match status" value="1"/>
</dbReference>
<evidence type="ECO:0000256" key="2">
    <source>
        <dbReference type="ARBA" id="ARBA00022485"/>
    </source>
</evidence>
<dbReference type="PANTHER" id="PTHR43034:SF2">
    <property type="entry name" value="ION-TRANSLOCATING OXIDOREDUCTASE COMPLEX SUBUNIT C"/>
    <property type="match status" value="1"/>
</dbReference>
<dbReference type="SUPFAM" id="SSF142019">
    <property type="entry name" value="Nqo1 FMN-binding domain-like"/>
    <property type="match status" value="1"/>
</dbReference>
<feature type="domain" description="4Fe-4S ferredoxin-type" evidence="9">
    <location>
        <begin position="399"/>
        <end position="428"/>
    </location>
</feature>
<evidence type="ECO:0000313" key="11">
    <source>
        <dbReference type="Proteomes" id="UP000007939"/>
    </source>
</evidence>
<accession>F4GJB9</accession>
<dbReference type="PROSITE" id="PS51379">
    <property type="entry name" value="4FE4S_FER_2"/>
    <property type="match status" value="2"/>
</dbReference>
<evidence type="ECO:0000256" key="4">
    <source>
        <dbReference type="ARBA" id="ARBA00022737"/>
    </source>
</evidence>
<keyword evidence="8" id="KW-0472">Membrane</keyword>
<dbReference type="PROSITE" id="PS00198">
    <property type="entry name" value="4FE4S_FER_1"/>
    <property type="match status" value="2"/>
</dbReference>
<dbReference type="GO" id="GO:0009055">
    <property type="term" value="F:electron transfer activity"/>
    <property type="evidence" value="ECO:0007669"/>
    <property type="project" value="InterPro"/>
</dbReference>
<feature type="binding site" evidence="8">
    <location>
        <position position="375"/>
    </location>
    <ligand>
        <name>[4Fe-4S] cluster</name>
        <dbReference type="ChEBI" id="CHEBI:49883"/>
        <label>1</label>
    </ligand>
</feature>
<comment type="function">
    <text evidence="8">Part of a membrane-bound complex that couples electron transfer with translocation of ions across the membrane.</text>
</comment>
<keyword evidence="7 8" id="KW-0411">Iron-sulfur</keyword>
<organism evidence="10 11">
    <name type="scientific">Parasphaerochaeta coccoides (strain ATCC BAA-1237 / DSM 17374 / SPN1)</name>
    <name type="common">Sphaerochaeta coccoides</name>
    <dbReference type="NCBI Taxonomy" id="760011"/>
    <lineage>
        <taxon>Bacteria</taxon>
        <taxon>Pseudomonadati</taxon>
        <taxon>Spirochaetota</taxon>
        <taxon>Spirochaetia</taxon>
        <taxon>Spirochaetales</taxon>
        <taxon>Sphaerochaetaceae</taxon>
        <taxon>Parasphaerochaeta</taxon>
    </lineage>
</organism>
<keyword evidence="6 8" id="KW-0408">Iron</keyword>
<feature type="binding site" evidence="8">
    <location>
        <position position="408"/>
    </location>
    <ligand>
        <name>[4Fe-4S] cluster</name>
        <dbReference type="ChEBI" id="CHEBI:49883"/>
        <label>2</label>
    </ligand>
</feature>
<dbReference type="HOGENOM" id="CLU_010808_6_0_12"/>
<dbReference type="GO" id="GO:0022900">
    <property type="term" value="P:electron transport chain"/>
    <property type="evidence" value="ECO:0007669"/>
    <property type="project" value="UniProtKB-UniRule"/>
</dbReference>
<keyword evidence="1 8" id="KW-0813">Transport</keyword>
<feature type="domain" description="4Fe-4S ferredoxin-type" evidence="9">
    <location>
        <begin position="359"/>
        <end position="389"/>
    </location>
</feature>
<dbReference type="HAMAP" id="MF_00461">
    <property type="entry name" value="RsxC_RnfC"/>
    <property type="match status" value="1"/>
</dbReference>
<dbReference type="eggNOG" id="COG4656">
    <property type="taxonomic scope" value="Bacteria"/>
</dbReference>
<dbReference type="AlphaFoldDB" id="F4GJB9"/>
<dbReference type="Gene3D" id="3.30.70.20">
    <property type="match status" value="1"/>
</dbReference>
<dbReference type="InterPro" id="IPR037225">
    <property type="entry name" value="Nuo51_FMN-bd_sf"/>
</dbReference>
<evidence type="ECO:0000256" key="6">
    <source>
        <dbReference type="ARBA" id="ARBA00023004"/>
    </source>
</evidence>
<feature type="binding site" evidence="8">
    <location>
        <position position="414"/>
    </location>
    <ligand>
        <name>[4Fe-4S] cluster</name>
        <dbReference type="ChEBI" id="CHEBI:49883"/>
        <label>2</label>
    </ligand>
</feature>
<dbReference type="EMBL" id="CP002659">
    <property type="protein sequence ID" value="AEC01759.1"/>
    <property type="molecule type" value="Genomic_DNA"/>
</dbReference>
<evidence type="ECO:0000256" key="8">
    <source>
        <dbReference type="HAMAP-Rule" id="MF_00461"/>
    </source>
</evidence>